<dbReference type="OrthoDB" id="2397642at2759"/>
<protein>
    <submittedName>
        <fullName evidence="1">Uncharacterized protein</fullName>
    </submittedName>
</protein>
<comment type="caution">
    <text evidence="1">The sequence shown here is derived from an EMBL/GenBank/DDBJ whole genome shotgun (WGS) entry which is preliminary data.</text>
</comment>
<evidence type="ECO:0000313" key="2">
    <source>
        <dbReference type="Proteomes" id="UP000684084"/>
    </source>
</evidence>
<dbReference type="AlphaFoldDB" id="A0A915Z8V8"/>
<dbReference type="Proteomes" id="UP000684084">
    <property type="component" value="Unassembled WGS sequence"/>
</dbReference>
<sequence>MKVPKLATIPSSLLSLLQLLPHHLNKNQIELAFSFIRNEKWSNIIFYGSRRSNFLKRLFNFVIKNI</sequence>
<dbReference type="EMBL" id="CAGKOT010000023">
    <property type="protein sequence ID" value="CAB5366985.1"/>
    <property type="molecule type" value="Genomic_DNA"/>
</dbReference>
<evidence type="ECO:0000313" key="1">
    <source>
        <dbReference type="EMBL" id="CAB5366985.1"/>
    </source>
</evidence>
<proteinExistence type="predicted"/>
<reference evidence="1" key="1">
    <citation type="submission" date="2020-05" db="EMBL/GenBank/DDBJ databases">
        <authorList>
            <person name="Rincon C."/>
            <person name="Sanders R I."/>
            <person name="Robbins C."/>
            <person name="Chaturvedi A."/>
        </authorList>
    </citation>
    <scope>NUCLEOTIDE SEQUENCE</scope>
    <source>
        <strain evidence="1">CHB12</strain>
    </source>
</reference>
<name>A0A915Z8V8_9GLOM</name>
<organism evidence="1 2">
    <name type="scientific">Rhizophagus irregularis</name>
    <dbReference type="NCBI Taxonomy" id="588596"/>
    <lineage>
        <taxon>Eukaryota</taxon>
        <taxon>Fungi</taxon>
        <taxon>Fungi incertae sedis</taxon>
        <taxon>Mucoromycota</taxon>
        <taxon>Glomeromycotina</taxon>
        <taxon>Glomeromycetes</taxon>
        <taxon>Glomerales</taxon>
        <taxon>Glomeraceae</taxon>
        <taxon>Rhizophagus</taxon>
    </lineage>
</organism>
<gene>
    <name evidence="1" type="ORF">CHRIB12_LOCUS11098</name>
</gene>
<accession>A0A915Z8V8</accession>